<evidence type="ECO:0000313" key="3">
    <source>
        <dbReference type="EMBL" id="MCY1073464.1"/>
    </source>
</evidence>
<name>A0ABT3ZXJ3_9BACT</name>
<keyword evidence="4" id="KW-1185">Reference proteome</keyword>
<dbReference type="EMBL" id="JAPNKA010000001">
    <property type="protein sequence ID" value="MCY1073464.1"/>
    <property type="molecule type" value="Genomic_DNA"/>
</dbReference>
<sequence length="475" mass="51944">MSSTPENRSQRPWRWVLLLALLALGGVVGWLLSQQQSAPEAPASQAQTRTPAAQEEAPSPALAAAPKSPEAEPPTTAEPAPPIVDEVLVEKQEVCSGEDNLISVRAHTPDGNDAYLHYTVGDGTGQRVPIRVWRNDADGSFEIPRVTVFTKNNVAVTVPIPPFKVKECEPERLIHVMSRRQPNSEDDFEFFAKLMERPARSGQPAPKPFVPVRYVWTFDDEAPVTTSGPIVSHSMLSSTGASGMYTQHLIRVDAFDASGRKETGRSSLQVLNTSFENFDKKGIVTLLAVGTPRFPVLDPDGVVRQTFRLYHRFRGPVRITQVKVIRSFRGSDEGPPPPEQADVASLPVSEVPEGKGTEVKVTFDTKAEPDIFAMTYALEGLSADGHPARGTFSVMRPPPRPTKENSSPITNPVLLAKVKRARELLKQEFVTDEDIFRLEREGKFADLKVDASQKPSGNVAPAGGTLNGRPRNPGR</sequence>
<feature type="region of interest" description="Disordered" evidence="1">
    <location>
        <begin position="448"/>
        <end position="475"/>
    </location>
</feature>
<gene>
    <name evidence="3" type="ORF">OV287_03120</name>
</gene>
<evidence type="ECO:0000256" key="2">
    <source>
        <dbReference type="SAM" id="Phobius"/>
    </source>
</evidence>
<protein>
    <recommendedName>
        <fullName evidence="5">PKD domain-containing protein</fullName>
    </recommendedName>
</protein>
<feature type="transmembrane region" description="Helical" evidence="2">
    <location>
        <begin position="12"/>
        <end position="32"/>
    </location>
</feature>
<comment type="caution">
    <text evidence="3">The sequence shown here is derived from an EMBL/GenBank/DDBJ whole genome shotgun (WGS) entry which is preliminary data.</text>
</comment>
<accession>A0ABT3ZXJ3</accession>
<dbReference type="RefSeq" id="WP_267532470.1">
    <property type="nucleotide sequence ID" value="NZ_JAPNKA010000001.1"/>
</dbReference>
<keyword evidence="2" id="KW-0472">Membrane</keyword>
<dbReference type="CDD" id="cd03524">
    <property type="entry name" value="RPA2_OBF_family"/>
    <property type="match status" value="1"/>
</dbReference>
<evidence type="ECO:0000313" key="4">
    <source>
        <dbReference type="Proteomes" id="UP001207654"/>
    </source>
</evidence>
<evidence type="ECO:0008006" key="5">
    <source>
        <dbReference type="Google" id="ProtNLM"/>
    </source>
</evidence>
<keyword evidence="2" id="KW-0812">Transmembrane</keyword>
<reference evidence="3 4" key="1">
    <citation type="submission" date="2022-11" db="EMBL/GenBank/DDBJ databases">
        <title>Minimal conservation of predation-associated metabolite biosynthetic gene clusters underscores biosynthetic potential of Myxococcota including descriptions for ten novel species: Archangium lansinium sp. nov., Myxococcus landrumus sp. nov., Nannocystis bai.</title>
        <authorList>
            <person name="Ahearne A."/>
            <person name="Stevens C."/>
            <person name="Phillips K."/>
        </authorList>
    </citation>
    <scope>NUCLEOTIDE SEQUENCE [LARGE SCALE GENOMIC DNA]</scope>
    <source>
        <strain evidence="3 4">MIWBW</strain>
    </source>
</reference>
<proteinExistence type="predicted"/>
<keyword evidence="2" id="KW-1133">Transmembrane helix</keyword>
<evidence type="ECO:0000256" key="1">
    <source>
        <dbReference type="SAM" id="MobiDB-lite"/>
    </source>
</evidence>
<organism evidence="3 4">
    <name type="scientific">Archangium lansingense</name>
    <dbReference type="NCBI Taxonomy" id="2995310"/>
    <lineage>
        <taxon>Bacteria</taxon>
        <taxon>Pseudomonadati</taxon>
        <taxon>Myxococcota</taxon>
        <taxon>Myxococcia</taxon>
        <taxon>Myxococcales</taxon>
        <taxon>Cystobacterineae</taxon>
        <taxon>Archangiaceae</taxon>
        <taxon>Archangium</taxon>
    </lineage>
</organism>
<feature type="region of interest" description="Disordered" evidence="1">
    <location>
        <begin position="39"/>
        <end position="81"/>
    </location>
</feature>
<feature type="compositionally biased region" description="Low complexity" evidence="1">
    <location>
        <begin position="39"/>
        <end position="78"/>
    </location>
</feature>
<dbReference type="Proteomes" id="UP001207654">
    <property type="component" value="Unassembled WGS sequence"/>
</dbReference>